<sequence>MADFHLVDIHGWEYDLHSVYTAYMGYFQLHGIPWYERSWGHLFSTFDDFLSFSWPVITVTDARTGRAHIVTRLTSIGAFVKMIKTRFGDTLPLVDHILKITPFETQQRHLRTISDYQTYQKLHQTMPAVMLGALKARIRSGDPKSVIDLWHQRNKTFIAIDFECAERNAATILEWGYTAVRCGHLETKGHYVISEFVDKVQNRHNPTFPWQFGESQVLNRNKLPQIIQAVVASLASPDSETTPNELVLVSHSAAEDLKRLEEMKIKVPHNVLIVDLVALESSLFRSGVRGTMLDARTGKSRQPGSTLSLRSIMHSLSVTLDYPLHNAGNDAFACLLAMQLLVDPKNTRVPATPPVNNRPLSTPSPSAFGRTRTTSNNVTMPVDDEGRLPSRRLSISATDALSAQMVRATIG</sequence>
<comment type="caution">
    <text evidence="1">The sequence shown here is derived from an EMBL/GenBank/DDBJ whole genome shotgun (WGS) entry which is preliminary data.</text>
</comment>
<evidence type="ECO:0000313" key="1">
    <source>
        <dbReference type="EMBL" id="KAI0033955.1"/>
    </source>
</evidence>
<reference evidence="1" key="2">
    <citation type="journal article" date="2022" name="New Phytol.">
        <title>Evolutionary transition to the ectomycorrhizal habit in the genomes of a hyperdiverse lineage of mushroom-forming fungi.</title>
        <authorList>
            <person name="Looney B."/>
            <person name="Miyauchi S."/>
            <person name="Morin E."/>
            <person name="Drula E."/>
            <person name="Courty P.E."/>
            <person name="Kohler A."/>
            <person name="Kuo A."/>
            <person name="LaButti K."/>
            <person name="Pangilinan J."/>
            <person name="Lipzen A."/>
            <person name="Riley R."/>
            <person name="Andreopoulos W."/>
            <person name="He G."/>
            <person name="Johnson J."/>
            <person name="Nolan M."/>
            <person name="Tritt A."/>
            <person name="Barry K.W."/>
            <person name="Grigoriev I.V."/>
            <person name="Nagy L.G."/>
            <person name="Hibbett D."/>
            <person name="Henrissat B."/>
            <person name="Matheny P.B."/>
            <person name="Labbe J."/>
            <person name="Martin F.M."/>
        </authorList>
    </citation>
    <scope>NUCLEOTIDE SEQUENCE</scope>
    <source>
        <strain evidence="1">EC-137</strain>
    </source>
</reference>
<reference evidence="1" key="1">
    <citation type="submission" date="2021-02" db="EMBL/GenBank/DDBJ databases">
        <authorList>
            <consortium name="DOE Joint Genome Institute"/>
            <person name="Ahrendt S."/>
            <person name="Looney B.P."/>
            <person name="Miyauchi S."/>
            <person name="Morin E."/>
            <person name="Drula E."/>
            <person name="Courty P.E."/>
            <person name="Chicoki N."/>
            <person name="Fauchery L."/>
            <person name="Kohler A."/>
            <person name="Kuo A."/>
            <person name="Labutti K."/>
            <person name="Pangilinan J."/>
            <person name="Lipzen A."/>
            <person name="Riley R."/>
            <person name="Andreopoulos W."/>
            <person name="He G."/>
            <person name="Johnson J."/>
            <person name="Barry K.W."/>
            <person name="Grigoriev I.V."/>
            <person name="Nagy L."/>
            <person name="Hibbett D."/>
            <person name="Henrissat B."/>
            <person name="Matheny P.B."/>
            <person name="Labbe J."/>
            <person name="Martin F."/>
        </authorList>
    </citation>
    <scope>NUCLEOTIDE SEQUENCE</scope>
    <source>
        <strain evidence="1">EC-137</strain>
    </source>
</reference>
<dbReference type="Proteomes" id="UP000814128">
    <property type="component" value="Unassembled WGS sequence"/>
</dbReference>
<dbReference type="EMBL" id="MU273508">
    <property type="protein sequence ID" value="KAI0033955.1"/>
    <property type="molecule type" value="Genomic_DNA"/>
</dbReference>
<organism evidence="1 2">
    <name type="scientific">Vararia minispora EC-137</name>
    <dbReference type="NCBI Taxonomy" id="1314806"/>
    <lineage>
        <taxon>Eukaryota</taxon>
        <taxon>Fungi</taxon>
        <taxon>Dikarya</taxon>
        <taxon>Basidiomycota</taxon>
        <taxon>Agaricomycotina</taxon>
        <taxon>Agaricomycetes</taxon>
        <taxon>Russulales</taxon>
        <taxon>Lachnocladiaceae</taxon>
        <taxon>Vararia</taxon>
    </lineage>
</organism>
<evidence type="ECO:0000313" key="2">
    <source>
        <dbReference type="Proteomes" id="UP000814128"/>
    </source>
</evidence>
<keyword evidence="2" id="KW-1185">Reference proteome</keyword>
<name>A0ACB8QQH8_9AGAM</name>
<proteinExistence type="predicted"/>
<gene>
    <name evidence="1" type="ORF">K488DRAFT_77531</name>
</gene>
<protein>
    <submittedName>
        <fullName evidence="1">Uncharacterized protein</fullName>
    </submittedName>
</protein>
<accession>A0ACB8QQH8</accession>